<reference evidence="4" key="1">
    <citation type="submission" date="2022-10" db="EMBL/GenBank/DDBJ databases">
        <title>Luteolibacter sp. GHJ8, whole genome shotgun sequencing project.</title>
        <authorList>
            <person name="Zhao G."/>
            <person name="Shen L."/>
        </authorList>
    </citation>
    <scope>NUCLEOTIDE SEQUENCE</scope>
    <source>
        <strain evidence="4">GHJ8</strain>
    </source>
</reference>
<dbReference type="SMART" id="SM00060">
    <property type="entry name" value="FN3"/>
    <property type="match status" value="3"/>
</dbReference>
<dbReference type="PANTHER" id="PTHR13817:SF73">
    <property type="entry name" value="FIBRONECTIN TYPE-III DOMAIN-CONTAINING PROTEIN"/>
    <property type="match status" value="1"/>
</dbReference>
<dbReference type="CDD" id="cd00096">
    <property type="entry name" value="Ig"/>
    <property type="match status" value="1"/>
</dbReference>
<feature type="signal peptide" evidence="2">
    <location>
        <begin position="1"/>
        <end position="28"/>
    </location>
</feature>
<dbReference type="InterPro" id="IPR013783">
    <property type="entry name" value="Ig-like_fold"/>
</dbReference>
<evidence type="ECO:0000313" key="4">
    <source>
        <dbReference type="EMBL" id="MCW1914539.1"/>
    </source>
</evidence>
<dbReference type="SMART" id="SM00409">
    <property type="entry name" value="IG"/>
    <property type="match status" value="2"/>
</dbReference>
<evidence type="ECO:0000256" key="1">
    <source>
        <dbReference type="ARBA" id="ARBA00022737"/>
    </source>
</evidence>
<feature type="chain" id="PRO_5045249262" evidence="2">
    <location>
        <begin position="29"/>
        <end position="1121"/>
    </location>
</feature>
<dbReference type="InterPro" id="IPR003599">
    <property type="entry name" value="Ig_sub"/>
</dbReference>
<feature type="domain" description="Ig-like" evidence="3">
    <location>
        <begin position="863"/>
        <end position="943"/>
    </location>
</feature>
<proteinExistence type="predicted"/>
<keyword evidence="1" id="KW-0677">Repeat</keyword>
<dbReference type="InterPro" id="IPR036179">
    <property type="entry name" value="Ig-like_dom_sf"/>
</dbReference>
<dbReference type="Pfam" id="PF17963">
    <property type="entry name" value="Big_9"/>
    <property type="match status" value="1"/>
</dbReference>
<dbReference type="PANTHER" id="PTHR13817">
    <property type="entry name" value="TITIN"/>
    <property type="match status" value="1"/>
</dbReference>
<gene>
    <name evidence="4" type="ORF">OJ996_13200</name>
</gene>
<evidence type="ECO:0000313" key="5">
    <source>
        <dbReference type="Proteomes" id="UP001165653"/>
    </source>
</evidence>
<dbReference type="SUPFAM" id="SSF48726">
    <property type="entry name" value="Immunoglobulin"/>
    <property type="match status" value="2"/>
</dbReference>
<dbReference type="Gene3D" id="2.60.120.260">
    <property type="entry name" value="Galactose-binding domain-like"/>
    <property type="match status" value="1"/>
</dbReference>
<name>A0ABT3G3X0_9BACT</name>
<organism evidence="4 5">
    <name type="scientific">Luteolibacter rhizosphaerae</name>
    <dbReference type="NCBI Taxonomy" id="2989719"/>
    <lineage>
        <taxon>Bacteria</taxon>
        <taxon>Pseudomonadati</taxon>
        <taxon>Verrucomicrobiota</taxon>
        <taxon>Verrucomicrobiia</taxon>
        <taxon>Verrucomicrobiales</taxon>
        <taxon>Verrucomicrobiaceae</taxon>
        <taxon>Luteolibacter</taxon>
    </lineage>
</organism>
<dbReference type="Gene3D" id="2.60.40.10">
    <property type="entry name" value="Immunoglobulins"/>
    <property type="match status" value="2"/>
</dbReference>
<evidence type="ECO:0000256" key="2">
    <source>
        <dbReference type="SAM" id="SignalP"/>
    </source>
</evidence>
<dbReference type="Proteomes" id="UP001165653">
    <property type="component" value="Unassembled WGS sequence"/>
</dbReference>
<protein>
    <submittedName>
        <fullName evidence="4">Ig-like domain-containing protein</fullName>
    </submittedName>
</protein>
<evidence type="ECO:0000259" key="3">
    <source>
        <dbReference type="PROSITE" id="PS50835"/>
    </source>
</evidence>
<keyword evidence="2" id="KW-0732">Signal</keyword>
<dbReference type="EMBL" id="JAPDDR010000006">
    <property type="protein sequence ID" value="MCW1914539.1"/>
    <property type="molecule type" value="Genomic_DNA"/>
</dbReference>
<accession>A0ABT3G3X0</accession>
<dbReference type="InterPro" id="IPR003961">
    <property type="entry name" value="FN3_dom"/>
</dbReference>
<dbReference type="InterPro" id="IPR007110">
    <property type="entry name" value="Ig-like_dom"/>
</dbReference>
<dbReference type="PROSITE" id="PS50835">
    <property type="entry name" value="IG_LIKE"/>
    <property type="match status" value="1"/>
</dbReference>
<dbReference type="InterPro" id="IPR050964">
    <property type="entry name" value="Striated_Muscle_Regulatory"/>
</dbReference>
<sequence>MKSSPIFAGAVPGSILAALLLPSLSVSGQTLTNGSFEANSFTAAPGYVSGNTAITGWTGSPTNRVGLNPAPTASPFADNGQIPNGTKVAFIQAGASGTAFLETTVTGLTPGTKYHVSARANARSNTTSTTLTAGNYPNLVFSTNTSEPSVGAEIQRVQPTSQTPLQPYRYVGYDFVATGTSQVLTFTNNKSAGDHTVVIDDVTVAASTNAWSTISNWDDDATSGIDSSYAYTHAYNFNGASVTINGVPFLGTNAAVPGRFTMTGLTGALTMPAADLKVTGNSGIMAGSFRFDGDPSITLQNLKPNTQYVFSIYGVGWDTPGSGTTYRTTTFGSSLGGERYTVNLNQRAAVAPAGRGKGMIVNYKYTTDALGTPVTISYPRLSTVAGSFHTSGFSNREAIASAPTQWTVSPWTDDETSGLSPNHFYTHAFSFGAAGNFNVNGINFIGIAGINPVGFDYSSSGLSSLYTNDVNAVTGFGSPLAKDFIYNGFPAVHNLTGLTPGKSYVFTIYSVGWNDGLREGVFSAPNGGALTVLNQDQFGDNQGLRFETQYVADANGNASISVYGQTVLSGATKSIHQYGISNREADAFVDKEPEITFQPEGGIVGIGDDFVVRVGAIGSATLSYQWKKGAANIPGATSPVLELFDVTSADSGLYSVVVTNSDGSVTSDTAELTVQGVVPGYVNTGMGVDGLPLLAGQIDPTFKIIVNPDAPGVQDAIVQSGNPGAWIANSATAKWIGPRENTTGAAGAPTADGGEAPGIYVYRTTLDLTTFDPDTVEITGKWSSDNNGVEIRVNGTSVGFPNTTGNTFATLVPFSINNSAFPGLLTTGNNTIDFVVENLSVGYTGLFVEDFAAIGYVAPGTAPYIAIQPASVTGVHGASAVLAVGASGSAPFTYQWYKGTTLIAGETTAVLSLPVDDFSAAGNYKVRVTNSAGFAESNFATVTVNNAVPVVVSDALAADPDTPLEIVPGFDLLPNDTDADGDILALQGFSATTTAGGSVVLNDDLLTYTPPAGFVGIDTFTYTVNDGVWGGVSAPGTVSITVGNPSVDPPVALALNLVGGDIVASFTGTPGGEYTLQRSTTLGGWIDVDTVNASPAGLVEITDPDPPAGRAFYRISYLSTP</sequence>
<comment type="caution">
    <text evidence="4">The sequence shown here is derived from an EMBL/GenBank/DDBJ whole genome shotgun (WGS) entry which is preliminary data.</text>
</comment>
<dbReference type="RefSeq" id="WP_264514071.1">
    <property type="nucleotide sequence ID" value="NZ_JAPDDR010000006.1"/>
</dbReference>
<keyword evidence="5" id="KW-1185">Reference proteome</keyword>
<dbReference type="Gene3D" id="2.60.40.2810">
    <property type="match status" value="1"/>
</dbReference>